<feature type="compositionally biased region" description="Basic and acidic residues" evidence="1">
    <location>
        <begin position="27"/>
        <end position="63"/>
    </location>
</feature>
<feature type="compositionally biased region" description="Basic and acidic residues" evidence="1">
    <location>
        <begin position="119"/>
        <end position="129"/>
    </location>
</feature>
<protein>
    <submittedName>
        <fullName evidence="2">Ankyrin-like protein</fullName>
    </submittedName>
</protein>
<organism evidence="2 3">
    <name type="scientific">Phytophthora palmivora</name>
    <dbReference type="NCBI Taxonomy" id="4796"/>
    <lineage>
        <taxon>Eukaryota</taxon>
        <taxon>Sar</taxon>
        <taxon>Stramenopiles</taxon>
        <taxon>Oomycota</taxon>
        <taxon>Peronosporomycetes</taxon>
        <taxon>Peronosporales</taxon>
        <taxon>Peronosporaceae</taxon>
        <taxon>Phytophthora</taxon>
    </lineage>
</organism>
<feature type="region of interest" description="Disordered" evidence="1">
    <location>
        <begin position="1"/>
        <end position="67"/>
    </location>
</feature>
<evidence type="ECO:0000313" key="3">
    <source>
        <dbReference type="Proteomes" id="UP000237271"/>
    </source>
</evidence>
<reference evidence="2 3" key="1">
    <citation type="journal article" date="2017" name="Genome Biol. Evol.">
        <title>Phytophthora megakarya and P. palmivora, closely related causal agents of cacao black pod rot, underwent increases in genome sizes and gene numbers by different mechanisms.</title>
        <authorList>
            <person name="Ali S.S."/>
            <person name="Shao J."/>
            <person name="Lary D.J."/>
            <person name="Kronmiller B."/>
            <person name="Shen D."/>
            <person name="Strem M.D."/>
            <person name="Amoako-Attah I."/>
            <person name="Akrofi A.Y."/>
            <person name="Begoude B.A."/>
            <person name="Ten Hoopen G.M."/>
            <person name="Coulibaly K."/>
            <person name="Kebe B.I."/>
            <person name="Melnick R.L."/>
            <person name="Guiltinan M.J."/>
            <person name="Tyler B.M."/>
            <person name="Meinhardt L.W."/>
            <person name="Bailey B.A."/>
        </authorList>
    </citation>
    <scope>NUCLEOTIDE SEQUENCE [LARGE SCALE GENOMIC DNA]</scope>
    <source>
        <strain evidence="3">sbr112.9</strain>
    </source>
</reference>
<comment type="caution">
    <text evidence="2">The sequence shown here is derived from an EMBL/GenBank/DDBJ whole genome shotgun (WGS) entry which is preliminary data.</text>
</comment>
<sequence length="129" mass="14558">MKVYKSQQEHLKQQKASKTQDEEGPEEAPKSEEEAQKTKEEAPKEAEKEAKKEAKKKKVEEPSPYHVRAKLIGIGMISGHKWVNVVTSSAFRNKTRAQHMTETADYHALPEQGSFSGHGGERVSRRSSQ</sequence>
<evidence type="ECO:0000313" key="2">
    <source>
        <dbReference type="EMBL" id="POM59797.1"/>
    </source>
</evidence>
<evidence type="ECO:0000256" key="1">
    <source>
        <dbReference type="SAM" id="MobiDB-lite"/>
    </source>
</evidence>
<gene>
    <name evidence="2" type="ORF">PHPALM_31418</name>
</gene>
<feature type="non-terminal residue" evidence="2">
    <location>
        <position position="129"/>
    </location>
</feature>
<name>A0A2P4X2M3_9STRA</name>
<feature type="region of interest" description="Disordered" evidence="1">
    <location>
        <begin position="96"/>
        <end position="129"/>
    </location>
</feature>
<dbReference type="EMBL" id="NCKW01017019">
    <property type="protein sequence ID" value="POM59797.1"/>
    <property type="molecule type" value="Genomic_DNA"/>
</dbReference>
<dbReference type="Proteomes" id="UP000237271">
    <property type="component" value="Unassembled WGS sequence"/>
</dbReference>
<dbReference type="AlphaFoldDB" id="A0A2P4X2M3"/>
<accession>A0A2P4X2M3</accession>
<keyword evidence="3" id="KW-1185">Reference proteome</keyword>
<proteinExistence type="predicted"/>